<dbReference type="Proteomes" id="UP000469670">
    <property type="component" value="Unassembled WGS sequence"/>
</dbReference>
<dbReference type="NCBIfam" id="NF041216">
    <property type="entry name" value="CU044_2847_fam"/>
    <property type="match status" value="1"/>
</dbReference>
<sequence length="120" mass="12862">MTDDEQLTPGPPPEDMLWDVSILVQNPDDGRQISTTEQLTDRLRDRLDDVRQGVRAGTAAALASIRDLPSASGWSAQEVEVEFSLTLQAEAGVVISKIGGEAALGITVRFARSAGEQQEA</sequence>
<dbReference type="InterPro" id="IPR045794">
    <property type="entry name" value="Trypco1"/>
</dbReference>
<evidence type="ECO:0000259" key="1">
    <source>
        <dbReference type="Pfam" id="PF19493"/>
    </source>
</evidence>
<gene>
    <name evidence="2" type="ORF">G3I50_03840</name>
</gene>
<evidence type="ECO:0000313" key="2">
    <source>
        <dbReference type="EMBL" id="NEC17401.1"/>
    </source>
</evidence>
<reference evidence="2 3" key="1">
    <citation type="submission" date="2020-01" db="EMBL/GenBank/DDBJ databases">
        <title>Insect and environment-associated Actinomycetes.</title>
        <authorList>
            <person name="Currrie C."/>
            <person name="Chevrette M."/>
            <person name="Carlson C."/>
            <person name="Stubbendieck R."/>
            <person name="Wendt-Pienkowski E."/>
        </authorList>
    </citation>
    <scope>NUCLEOTIDE SEQUENCE [LARGE SCALE GENOMIC DNA]</scope>
    <source>
        <strain evidence="2 3">SID7590</strain>
    </source>
</reference>
<feature type="domain" description="Trypsin-co-occurring" evidence="1">
    <location>
        <begin position="22"/>
        <end position="111"/>
    </location>
</feature>
<evidence type="ECO:0000313" key="3">
    <source>
        <dbReference type="Proteomes" id="UP000469670"/>
    </source>
</evidence>
<name>A0A7K3RQD0_9ACTN</name>
<organism evidence="2 3">
    <name type="scientific">Streptomyces parvus</name>
    <dbReference type="NCBI Taxonomy" id="66428"/>
    <lineage>
        <taxon>Bacteria</taxon>
        <taxon>Bacillati</taxon>
        <taxon>Actinomycetota</taxon>
        <taxon>Actinomycetes</taxon>
        <taxon>Kitasatosporales</taxon>
        <taxon>Streptomycetaceae</taxon>
        <taxon>Streptomyces</taxon>
    </lineage>
</organism>
<comment type="caution">
    <text evidence="2">The sequence shown here is derived from an EMBL/GenBank/DDBJ whole genome shotgun (WGS) entry which is preliminary data.</text>
</comment>
<accession>A0A7K3RQD0</accession>
<protein>
    <recommendedName>
        <fullName evidence="1">Trypsin-co-occurring domain-containing protein</fullName>
    </recommendedName>
</protein>
<dbReference type="EMBL" id="JAAGMP010000206">
    <property type="protein sequence ID" value="NEC17401.1"/>
    <property type="molecule type" value="Genomic_DNA"/>
</dbReference>
<dbReference type="AlphaFoldDB" id="A0A7K3RQD0"/>
<dbReference type="RefSeq" id="WP_164199796.1">
    <property type="nucleotide sequence ID" value="NZ_JAAGMP010000206.1"/>
</dbReference>
<dbReference type="Pfam" id="PF19493">
    <property type="entry name" value="Trypco1"/>
    <property type="match status" value="1"/>
</dbReference>
<proteinExistence type="predicted"/>